<accession>A0A1Q9LMJ7</accession>
<evidence type="ECO:0000313" key="2">
    <source>
        <dbReference type="Proteomes" id="UP000186040"/>
    </source>
</evidence>
<dbReference type="AlphaFoldDB" id="A0A1Q9LMJ7"/>
<dbReference type="Proteomes" id="UP000186040">
    <property type="component" value="Unassembled WGS sequence"/>
</dbReference>
<dbReference type="Gene3D" id="3.40.50.2000">
    <property type="entry name" value="Glycogen Phosphorylase B"/>
    <property type="match status" value="2"/>
</dbReference>
<dbReference type="SUPFAM" id="SSF53756">
    <property type="entry name" value="UDP-Glycosyltransferase/glycogen phosphorylase"/>
    <property type="match status" value="1"/>
</dbReference>
<protein>
    <recommendedName>
        <fullName evidence="3">Glycosyltransferase subfamily 4-like N-terminal domain-containing protein</fullName>
    </recommendedName>
</protein>
<comment type="caution">
    <text evidence="1">The sequence shown here is derived from an EMBL/GenBank/DDBJ whole genome shotgun (WGS) entry which is preliminary data.</text>
</comment>
<reference evidence="1 2" key="1">
    <citation type="submission" date="2016-10" db="EMBL/GenBank/DDBJ databases">
        <title>The Draft Genome Sequence of Actinokineospora bangkokensis 44EHWT reveals the biosynthetic pathway of antifungal compounds Thailandins with unusual extender unit butylmalonyl-CoA.</title>
        <authorList>
            <person name="Greule A."/>
            <person name="Intra B."/>
            <person name="Flemming S."/>
            <person name="Rommel M.G."/>
            <person name="Panbangred W."/>
            <person name="Bechthold A."/>
        </authorList>
    </citation>
    <scope>NUCLEOTIDE SEQUENCE [LARGE SCALE GENOMIC DNA]</scope>
    <source>
        <strain evidence="1 2">44EHW</strain>
    </source>
</reference>
<dbReference type="EMBL" id="MKQR01000011">
    <property type="protein sequence ID" value="OLR93267.1"/>
    <property type="molecule type" value="Genomic_DNA"/>
</dbReference>
<keyword evidence="2" id="KW-1185">Reference proteome</keyword>
<evidence type="ECO:0008006" key="3">
    <source>
        <dbReference type="Google" id="ProtNLM"/>
    </source>
</evidence>
<organism evidence="1 2">
    <name type="scientific">Actinokineospora bangkokensis</name>
    <dbReference type="NCBI Taxonomy" id="1193682"/>
    <lineage>
        <taxon>Bacteria</taxon>
        <taxon>Bacillati</taxon>
        <taxon>Actinomycetota</taxon>
        <taxon>Actinomycetes</taxon>
        <taxon>Pseudonocardiales</taxon>
        <taxon>Pseudonocardiaceae</taxon>
        <taxon>Actinokineospora</taxon>
    </lineage>
</organism>
<proteinExistence type="predicted"/>
<dbReference type="STRING" id="1193682.BJP25_17445"/>
<name>A0A1Q9LMJ7_9PSEU</name>
<sequence length="368" mass="39508">MPGARSGDSRLVPTSARPLRVASVPGDHPYVHHLSPATGGGSVRRLADVPVPGAAPGQWWPPGMLRPEWVLAHADDFDVLHVHFGFDDSSPEGLAALVAALRSVRRPLVMTVHDLHNPHFTDQRAHSAALDVLVPAAAAVMTLTPGAAAEIASRWGRAAVVVPHPHVVPVPWLDKPRRAHSGFVVGVHAKSLRANSDPLGVVEQLRGAARDLPGVTIRVDAHDDPQGRAVARALAGQDVDLRVHPRFSDDELWEYLSALDVSVLPYRFGTHSGWLEACYDLGTTALVPSCGHYAQQAPCLVYRWDAAPGDADSVRSALRSAWESPPRWRATAADRLRQRDIVAATHERVYRDVIASTGAVLGLAGRAG</sequence>
<evidence type="ECO:0000313" key="1">
    <source>
        <dbReference type="EMBL" id="OLR93267.1"/>
    </source>
</evidence>
<gene>
    <name evidence="1" type="ORF">BJP25_17445</name>
</gene>